<feature type="compositionally biased region" description="Low complexity" evidence="1">
    <location>
        <begin position="200"/>
        <end position="214"/>
    </location>
</feature>
<feature type="region of interest" description="Disordered" evidence="1">
    <location>
        <begin position="200"/>
        <end position="222"/>
    </location>
</feature>
<sequence>MDLNKHVVPSEAWYYVCVTQDVLTQLDALLQQLDQKKESTKTDEYNVVEKKVNRVLHERLPKLLQQLWQEICVGITAVLKAHTAQPSHEEKMWSELGEQCSQLSLLRSLYRFIMAALSGKAMSNGGGTIVEVRGIARLLYLRGCVLSSSEGQELKQWMIDFVLELYKTIFTQVENGNARFDELQKKITVCKETFRESSSYQSQQQQQRQHQQQQEPHQGIGSSNVNLEAEVGSCSDEEICKEHLKFLRAACIGLADDLITFLRQQTLEDLQSSPPLKEKNDGDDNIQPNLSASEPTDTVVELTGVVKDSHLTAGADRWVFFRIRPNDSPPLTLEEVSLQVRNFYDVYNAEKSSMAFAFADGYGEDYTDLFDALEYRYCFTAPEKIPTAAIETTTTTKGIETTGTTPIATTTTTTRVEGVTMSVPSEKQLPDGEVPKEAEEGVKESDKKSEEGGGCSVM</sequence>
<keyword evidence="3" id="KW-1185">Reference proteome</keyword>
<evidence type="ECO:0000313" key="3">
    <source>
        <dbReference type="Proteomes" id="UP000192257"/>
    </source>
</evidence>
<gene>
    <name evidence="2" type="ORF">TM35_000072820</name>
</gene>
<dbReference type="Proteomes" id="UP000192257">
    <property type="component" value="Unassembled WGS sequence"/>
</dbReference>
<feature type="region of interest" description="Disordered" evidence="1">
    <location>
        <begin position="272"/>
        <end position="294"/>
    </location>
</feature>
<dbReference type="EMBL" id="NBCO01000007">
    <property type="protein sequence ID" value="ORC90858.1"/>
    <property type="molecule type" value="Genomic_DNA"/>
</dbReference>
<dbReference type="AlphaFoldDB" id="A0A1X0P201"/>
<dbReference type="OrthoDB" id="245652at2759"/>
<accession>A0A1X0P201</accession>
<proteinExistence type="predicted"/>
<name>A0A1X0P201_9TRYP</name>
<evidence type="ECO:0000256" key="1">
    <source>
        <dbReference type="SAM" id="MobiDB-lite"/>
    </source>
</evidence>
<feature type="region of interest" description="Disordered" evidence="1">
    <location>
        <begin position="417"/>
        <end position="458"/>
    </location>
</feature>
<dbReference type="GeneID" id="39983508"/>
<evidence type="ECO:0000313" key="2">
    <source>
        <dbReference type="EMBL" id="ORC90858.1"/>
    </source>
</evidence>
<protein>
    <submittedName>
        <fullName evidence="2">Uncharacterized protein</fullName>
    </submittedName>
</protein>
<reference evidence="2 3" key="1">
    <citation type="submission" date="2017-03" db="EMBL/GenBank/DDBJ databases">
        <title>An alternative strategy for trypanosome survival in the mammalian bloodstream revealed through genome and transcriptome analysis of the ubiquitous bovine parasite Trypanosoma (Megatrypanum) theileri.</title>
        <authorList>
            <person name="Kelly S."/>
            <person name="Ivens A."/>
            <person name="Mott A."/>
            <person name="O'Neill E."/>
            <person name="Emms D."/>
            <person name="Macleod O."/>
            <person name="Voorheis P."/>
            <person name="Matthews J."/>
            <person name="Matthews K."/>
            <person name="Carrington M."/>
        </authorList>
    </citation>
    <scope>NUCLEOTIDE SEQUENCE [LARGE SCALE GENOMIC DNA]</scope>
    <source>
        <strain evidence="2">Edinburgh</strain>
    </source>
</reference>
<dbReference type="VEuPathDB" id="TriTrypDB:TM35_000072820"/>
<dbReference type="RefSeq" id="XP_028884924.1">
    <property type="nucleotide sequence ID" value="XM_029023728.1"/>
</dbReference>
<feature type="compositionally biased region" description="Basic and acidic residues" evidence="1">
    <location>
        <begin position="428"/>
        <end position="451"/>
    </location>
</feature>
<organism evidence="2 3">
    <name type="scientific">Trypanosoma theileri</name>
    <dbReference type="NCBI Taxonomy" id="67003"/>
    <lineage>
        <taxon>Eukaryota</taxon>
        <taxon>Discoba</taxon>
        <taxon>Euglenozoa</taxon>
        <taxon>Kinetoplastea</taxon>
        <taxon>Metakinetoplastina</taxon>
        <taxon>Trypanosomatida</taxon>
        <taxon>Trypanosomatidae</taxon>
        <taxon>Trypanosoma</taxon>
    </lineage>
</organism>
<comment type="caution">
    <text evidence="2">The sequence shown here is derived from an EMBL/GenBank/DDBJ whole genome shotgun (WGS) entry which is preliminary data.</text>
</comment>